<dbReference type="PROSITE" id="PS51466">
    <property type="entry name" value="PINIT"/>
    <property type="match status" value="1"/>
</dbReference>
<dbReference type="GO" id="GO:0061665">
    <property type="term" value="F:SUMO ligase activity"/>
    <property type="evidence" value="ECO:0007669"/>
    <property type="project" value="TreeGrafter"/>
</dbReference>
<evidence type="ECO:0000259" key="11">
    <source>
        <dbReference type="PROSITE" id="PS51466"/>
    </source>
</evidence>
<keyword evidence="4" id="KW-0479">Metal-binding</keyword>
<gene>
    <name evidence="12" type="ORF">PANT_10c00074</name>
</gene>
<feature type="compositionally biased region" description="Acidic residues" evidence="9">
    <location>
        <begin position="755"/>
        <end position="765"/>
    </location>
</feature>
<evidence type="ECO:0000256" key="5">
    <source>
        <dbReference type="ARBA" id="ARBA00022771"/>
    </source>
</evidence>
<dbReference type="InterPro" id="IPR004181">
    <property type="entry name" value="Znf_MIZ"/>
</dbReference>
<dbReference type="GO" id="GO:0008270">
    <property type="term" value="F:zinc ion binding"/>
    <property type="evidence" value="ECO:0007669"/>
    <property type="project" value="UniProtKB-KW"/>
</dbReference>
<dbReference type="Proteomes" id="UP000011976">
    <property type="component" value="Unassembled WGS sequence"/>
</dbReference>
<evidence type="ECO:0000256" key="4">
    <source>
        <dbReference type="ARBA" id="ARBA00022723"/>
    </source>
</evidence>
<comment type="pathway">
    <text evidence="1">Protein modification; protein sumoylation.</text>
</comment>
<evidence type="ECO:0000256" key="1">
    <source>
        <dbReference type="ARBA" id="ARBA00004718"/>
    </source>
</evidence>
<evidence type="ECO:0000313" key="12">
    <source>
        <dbReference type="EMBL" id="GAC74255.1"/>
    </source>
</evidence>
<dbReference type="GO" id="GO:0000785">
    <property type="term" value="C:chromatin"/>
    <property type="evidence" value="ECO:0007669"/>
    <property type="project" value="TreeGrafter"/>
</dbReference>
<feature type="domain" description="SP-RING-type" evidence="10">
    <location>
        <begin position="338"/>
        <end position="423"/>
    </location>
</feature>
<dbReference type="OrthoDB" id="28127at2759"/>
<evidence type="ECO:0000256" key="6">
    <source>
        <dbReference type="ARBA" id="ARBA00022786"/>
    </source>
</evidence>
<feature type="region of interest" description="Disordered" evidence="9">
    <location>
        <begin position="589"/>
        <end position="765"/>
    </location>
</feature>
<reference evidence="13" key="1">
    <citation type="journal article" date="2013" name="Genome Announc.">
        <title>Genome sequence of the basidiomycetous yeast Pseudozyma antarctica T-34, a producer of the glycolipid biosurfactants mannosylerythritol lipids.</title>
        <authorList>
            <person name="Morita T."/>
            <person name="Koike H."/>
            <person name="Koyama Y."/>
            <person name="Hagiwara H."/>
            <person name="Ito E."/>
            <person name="Fukuoka T."/>
            <person name="Imura T."/>
            <person name="Machida M."/>
            <person name="Kitamoto D."/>
        </authorList>
    </citation>
    <scope>NUCLEOTIDE SEQUENCE [LARGE SCALE GENOMIC DNA]</scope>
    <source>
        <strain evidence="13">T-34</strain>
    </source>
</reference>
<dbReference type="EMBL" id="DF196776">
    <property type="protein sequence ID" value="GAC74255.1"/>
    <property type="molecule type" value="Genomic_DNA"/>
</dbReference>
<feature type="region of interest" description="Disordered" evidence="9">
    <location>
        <begin position="255"/>
        <end position="276"/>
    </location>
</feature>
<dbReference type="PROSITE" id="PS51044">
    <property type="entry name" value="ZF_SP_RING"/>
    <property type="match status" value="1"/>
</dbReference>
<dbReference type="Gene3D" id="2.60.120.780">
    <property type="entry name" value="PINIT domain"/>
    <property type="match status" value="1"/>
</dbReference>
<proteinExistence type="inferred from homology"/>
<keyword evidence="6" id="KW-0833">Ubl conjugation pathway</keyword>
<feature type="region of interest" description="Disordered" evidence="9">
    <location>
        <begin position="421"/>
        <end position="550"/>
    </location>
</feature>
<keyword evidence="3" id="KW-0808">Transferase</keyword>
<dbReference type="InterPro" id="IPR023321">
    <property type="entry name" value="PINIT"/>
</dbReference>
<dbReference type="AlphaFoldDB" id="M9M2A2"/>
<dbReference type="STRING" id="1151754.M9M2A2"/>
<dbReference type="Pfam" id="PF02891">
    <property type="entry name" value="zf-MIZ"/>
    <property type="match status" value="1"/>
</dbReference>
<sequence length="765" mass="80433">MAADPAASGFADFALLADAIRSLTVAQAKALIKDVNNEPEAACGRLALSGNKAEIINRLITSLTERKNQGDIRGYQRFRTLIGRYKGMQHVAAAQSYNRTGLTSTTSTYGAINAARAYAGPAQSLGGIPANKASNVASSSYSPLASAGAPSSRPMGSAGAARINFKPSPFYEIKHFVSPIVQCPEAPTQNDRKNATLFVNLSAEQVEQLKGPKHQLRLFCTTVEAHAASLSGRNPATVEFPLTCEARVNNHTLSTNLRGSKKNVGRVPPPNLNKDGMLALRDGRPNRIDLTYTNAPKRHVLVAAICEITTVEILVERLKSQQFRTKDDVLSRMRREAEDDDIEAGAATMSLKCPFSYMRIATPCRSIHCSHVQCFDAYSFFSVNEQTPSWACPVCHKNIKVEELIMDGYVDDILKRVPQDEDSVVVEPDGSWHTSDGKVSSAGTAHATPAAEGTPLQERLLNSNDEDVKPGAGHGKSNGTRTPMDEIVLLDSPSPPPQSAASEAAQAPTAAAPAAGAPAPAAASAAPMVNGGSAPAARNGSSSSVTAPHKAPRAAALAALPERIELLSSSTNTSARQSPAVAANDVIDLTLDSDDEAEPSVPTRPVARNGNHVHASHASHGGSSSSSSSAGPSHQGFAQFAPTPHRTGPFAAAMARAEATPEDEQIRRPGKRPRTDAGEIPTPSDPRLANGRRAAGQSTAPVPSSYLDVGANGTGGREAGSTTANGAETAAPRGGDEAEDAWMDNADATEHEQYLNEEDWWSPGA</sequence>
<feature type="compositionally biased region" description="Low complexity" evidence="9">
    <location>
        <begin position="499"/>
        <end position="527"/>
    </location>
</feature>
<feature type="compositionally biased region" description="Polar residues" evidence="9">
    <location>
        <begin position="432"/>
        <end position="443"/>
    </location>
</feature>
<dbReference type="PANTHER" id="PTHR10782:SF4">
    <property type="entry name" value="TONALLI, ISOFORM E"/>
    <property type="match status" value="1"/>
</dbReference>
<evidence type="ECO:0000256" key="7">
    <source>
        <dbReference type="ARBA" id="ARBA00022833"/>
    </source>
</evidence>
<evidence type="ECO:0000256" key="9">
    <source>
        <dbReference type="SAM" id="MobiDB-lite"/>
    </source>
</evidence>
<dbReference type="PANTHER" id="PTHR10782">
    <property type="entry name" value="ZINC FINGER MIZ DOMAIN-CONTAINING PROTEIN"/>
    <property type="match status" value="1"/>
</dbReference>
<dbReference type="InterPro" id="IPR038654">
    <property type="entry name" value="PINIT_sf"/>
</dbReference>
<dbReference type="GO" id="GO:0016925">
    <property type="term" value="P:protein sumoylation"/>
    <property type="evidence" value="ECO:0007669"/>
    <property type="project" value="UniProtKB-UniPathway"/>
</dbReference>
<evidence type="ECO:0000259" key="10">
    <source>
        <dbReference type="PROSITE" id="PS51044"/>
    </source>
</evidence>
<feature type="domain" description="PINIT" evidence="11">
    <location>
        <begin position="147"/>
        <end position="309"/>
    </location>
</feature>
<name>M9M2A2_PSEA3</name>
<dbReference type="CDD" id="cd16792">
    <property type="entry name" value="SP-RING_Siz-like"/>
    <property type="match status" value="1"/>
</dbReference>
<dbReference type="InterPro" id="IPR013083">
    <property type="entry name" value="Znf_RING/FYVE/PHD"/>
</dbReference>
<dbReference type="Gene3D" id="3.30.40.10">
    <property type="entry name" value="Zinc/RING finger domain, C3HC4 (zinc finger)"/>
    <property type="match status" value="1"/>
</dbReference>
<evidence type="ECO:0000313" key="13">
    <source>
        <dbReference type="Proteomes" id="UP000011976"/>
    </source>
</evidence>
<organism evidence="12 13">
    <name type="scientific">Pseudozyma antarctica (strain T-34)</name>
    <name type="common">Yeast</name>
    <name type="synonym">Candida antarctica</name>
    <dbReference type="NCBI Taxonomy" id="1151754"/>
    <lineage>
        <taxon>Eukaryota</taxon>
        <taxon>Fungi</taxon>
        <taxon>Dikarya</taxon>
        <taxon>Basidiomycota</taxon>
        <taxon>Ustilaginomycotina</taxon>
        <taxon>Ustilaginomycetes</taxon>
        <taxon>Ustilaginales</taxon>
        <taxon>Ustilaginaceae</taxon>
        <taxon>Moesziomyces</taxon>
    </lineage>
</organism>
<dbReference type="UniPathway" id="UPA00886"/>
<keyword evidence="5 8" id="KW-0863">Zinc-finger</keyword>
<feature type="compositionally biased region" description="Low complexity" evidence="9">
    <location>
        <begin position="616"/>
        <end position="631"/>
    </location>
</feature>
<dbReference type="Pfam" id="PF14324">
    <property type="entry name" value="PINIT"/>
    <property type="match status" value="1"/>
</dbReference>
<protein>
    <submittedName>
        <fullName evidence="12">Zn-finger transcription factor</fullName>
    </submittedName>
</protein>
<dbReference type="InterPro" id="IPR031141">
    <property type="entry name" value="SIZ1/2_SP-RING"/>
</dbReference>
<accession>M9M2A2</accession>
<evidence type="ECO:0000256" key="3">
    <source>
        <dbReference type="ARBA" id="ARBA00022679"/>
    </source>
</evidence>
<evidence type="ECO:0000256" key="2">
    <source>
        <dbReference type="ARBA" id="ARBA00005383"/>
    </source>
</evidence>
<keyword evidence="7" id="KW-0862">Zinc</keyword>
<comment type="similarity">
    <text evidence="2">Belongs to the PIAS family.</text>
</comment>
<evidence type="ECO:0000256" key="8">
    <source>
        <dbReference type="PROSITE-ProRule" id="PRU00452"/>
    </source>
</evidence>